<keyword evidence="2" id="KW-0378">Hydrolase</keyword>
<keyword evidence="7" id="KW-1185">Reference proteome</keyword>
<comment type="similarity">
    <text evidence="1">Belongs to the thioesterase PaaI family.</text>
</comment>
<evidence type="ECO:0000313" key="6">
    <source>
        <dbReference type="Proteomes" id="UP000240400"/>
    </source>
</evidence>
<evidence type="ECO:0000256" key="1">
    <source>
        <dbReference type="ARBA" id="ARBA00008324"/>
    </source>
</evidence>
<dbReference type="EMBL" id="PZHR01000042">
    <property type="protein sequence ID" value="PTK58607.1"/>
    <property type="molecule type" value="Genomic_DNA"/>
</dbReference>
<dbReference type="EMBL" id="JAFNLT010000010">
    <property type="protein sequence ID" value="MBO1227826.1"/>
    <property type="molecule type" value="Genomic_DNA"/>
</dbReference>
<feature type="domain" description="Thioesterase" evidence="3">
    <location>
        <begin position="34"/>
        <end position="112"/>
    </location>
</feature>
<dbReference type="GO" id="GO:0061522">
    <property type="term" value="F:1,4-dihydroxy-2-naphthoyl-CoA thioesterase activity"/>
    <property type="evidence" value="ECO:0007669"/>
    <property type="project" value="TreeGrafter"/>
</dbReference>
<sequence length="127" mass="13917">MTNMLDVMKIKVERQEHGLMVMSMPVTDEVKQPFGFLHGGASLALGETACSMGAADTIDTDHYIPLGLEMNANHIGSTTKGTIFATATIIHEGSTTQVWNIDIKDDTDRLICVMRGTIAIKPRKRNK</sequence>
<gene>
    <name evidence="5" type="ORF">BUZ61_08655</name>
    <name evidence="4" type="ORF">J3T88_10995</name>
</gene>
<dbReference type="SUPFAM" id="SSF54637">
    <property type="entry name" value="Thioesterase/thiol ester dehydrase-isomerase"/>
    <property type="match status" value="1"/>
</dbReference>
<dbReference type="InterPro" id="IPR029069">
    <property type="entry name" value="HotDog_dom_sf"/>
</dbReference>
<dbReference type="OrthoDB" id="9798208at2"/>
<protein>
    <submittedName>
        <fullName evidence="5">PaaI family thioesterase</fullName>
    </submittedName>
</protein>
<dbReference type="PANTHER" id="PTHR43240">
    <property type="entry name" value="1,4-DIHYDROXY-2-NAPHTHOYL-COA THIOESTERASE 1"/>
    <property type="match status" value="1"/>
</dbReference>
<accession>A0A2T4S9N1</accession>
<dbReference type="Gene3D" id="3.10.129.10">
    <property type="entry name" value="Hotdog Thioesterase"/>
    <property type="match status" value="1"/>
</dbReference>
<dbReference type="GO" id="GO:0005829">
    <property type="term" value="C:cytosol"/>
    <property type="evidence" value="ECO:0007669"/>
    <property type="project" value="TreeGrafter"/>
</dbReference>
<dbReference type="Proteomes" id="UP000664081">
    <property type="component" value="Unassembled WGS sequence"/>
</dbReference>
<name>A0A2T4S9N1_9STAP</name>
<dbReference type="GeneID" id="66777425"/>
<dbReference type="InterPro" id="IPR003736">
    <property type="entry name" value="PAAI_dom"/>
</dbReference>
<reference evidence="5" key="2">
    <citation type="submission" date="2018-03" db="EMBL/GenBank/DDBJ databases">
        <authorList>
            <person name="Keele B.F."/>
        </authorList>
    </citation>
    <scope>NUCLEOTIDE SEQUENCE</scope>
    <source>
        <strain evidence="5">SNUC 4337</strain>
    </source>
</reference>
<evidence type="ECO:0000313" key="5">
    <source>
        <dbReference type="EMBL" id="PTK58607.1"/>
    </source>
</evidence>
<reference evidence="5 6" key="1">
    <citation type="journal article" date="2016" name="Front. Microbiol.">
        <title>Comprehensive Phylogenetic Analysis of Bovine Non-aureus Staphylococci Species Based on Whole-Genome Sequencing.</title>
        <authorList>
            <person name="Naushad S."/>
            <person name="Barkema H.W."/>
            <person name="Luby C."/>
            <person name="Condas L.A."/>
            <person name="Nobrega D.B."/>
            <person name="Carson D.A."/>
            <person name="De Buck J."/>
        </authorList>
    </citation>
    <scope>NUCLEOTIDE SEQUENCE [LARGE SCALE GENOMIC DNA]</scope>
    <source>
        <strain evidence="5 6">SNUC 4337</strain>
    </source>
</reference>
<proteinExistence type="inferred from homology"/>
<reference evidence="4 7" key="3">
    <citation type="submission" date="2021-03" db="EMBL/GenBank/DDBJ databases">
        <title>Staphylococci and Mammaliicocci in bats.</title>
        <authorList>
            <person name="Fountain K."/>
        </authorList>
    </citation>
    <scope>NUCLEOTIDE SEQUENCE [LARGE SCALE GENOMIC DNA]</scope>
    <source>
        <strain evidence="4 7">18_1_E_SW</strain>
    </source>
</reference>
<dbReference type="RefSeq" id="WP_096810523.1">
    <property type="nucleotide sequence ID" value="NZ_CP017459.1"/>
</dbReference>
<organism evidence="5 6">
    <name type="scientific">Staphylococcus nepalensis</name>
    <dbReference type="NCBI Taxonomy" id="214473"/>
    <lineage>
        <taxon>Bacteria</taxon>
        <taxon>Bacillati</taxon>
        <taxon>Bacillota</taxon>
        <taxon>Bacilli</taxon>
        <taxon>Bacillales</taxon>
        <taxon>Staphylococcaceae</taxon>
        <taxon>Staphylococcus</taxon>
    </lineage>
</organism>
<dbReference type="NCBIfam" id="TIGR00369">
    <property type="entry name" value="unchar_dom_1"/>
    <property type="match status" value="1"/>
</dbReference>
<evidence type="ECO:0000256" key="2">
    <source>
        <dbReference type="ARBA" id="ARBA00022801"/>
    </source>
</evidence>
<dbReference type="InterPro" id="IPR006683">
    <property type="entry name" value="Thioestr_dom"/>
</dbReference>
<dbReference type="Proteomes" id="UP000240400">
    <property type="component" value="Unassembled WGS sequence"/>
</dbReference>
<comment type="caution">
    <text evidence="5">The sequence shown here is derived from an EMBL/GenBank/DDBJ whole genome shotgun (WGS) entry which is preliminary data.</text>
</comment>
<evidence type="ECO:0000313" key="4">
    <source>
        <dbReference type="EMBL" id="MBO1227826.1"/>
    </source>
</evidence>
<evidence type="ECO:0000313" key="7">
    <source>
        <dbReference type="Proteomes" id="UP000664081"/>
    </source>
</evidence>
<dbReference type="CDD" id="cd03443">
    <property type="entry name" value="PaaI_thioesterase"/>
    <property type="match status" value="1"/>
</dbReference>
<dbReference type="PANTHER" id="PTHR43240:SF5">
    <property type="entry name" value="1,4-DIHYDROXY-2-NAPHTHOYL-COA THIOESTERASE 1"/>
    <property type="match status" value="1"/>
</dbReference>
<dbReference type="AlphaFoldDB" id="A0A2T4S9N1"/>
<evidence type="ECO:0000259" key="3">
    <source>
        <dbReference type="Pfam" id="PF03061"/>
    </source>
</evidence>
<dbReference type="Pfam" id="PF03061">
    <property type="entry name" value="4HBT"/>
    <property type="match status" value="1"/>
</dbReference>